<organism evidence="2 3">
    <name type="scientific">Janthinobacterium violaceinigrum</name>
    <dbReference type="NCBI Taxonomy" id="2654252"/>
    <lineage>
        <taxon>Bacteria</taxon>
        <taxon>Pseudomonadati</taxon>
        <taxon>Pseudomonadota</taxon>
        <taxon>Betaproteobacteria</taxon>
        <taxon>Burkholderiales</taxon>
        <taxon>Oxalobacteraceae</taxon>
        <taxon>Janthinobacterium</taxon>
    </lineage>
</organism>
<keyword evidence="3" id="KW-1185">Reference proteome</keyword>
<keyword evidence="2" id="KW-0378">Hydrolase</keyword>
<proteinExistence type="predicted"/>
<dbReference type="PANTHER" id="PTHR34408:SF1">
    <property type="entry name" value="GLYCOSYL HYDROLASE FAMILY 19 DOMAIN-CONTAINING PROTEIN HI_1415"/>
    <property type="match status" value="1"/>
</dbReference>
<name>A0A6I1HL06_9BURK</name>
<dbReference type="PANTHER" id="PTHR34408">
    <property type="entry name" value="FAMILY PROTEIN, PUTATIVE-RELATED"/>
    <property type="match status" value="1"/>
</dbReference>
<dbReference type="GO" id="GO:0004568">
    <property type="term" value="F:chitinase activity"/>
    <property type="evidence" value="ECO:0007669"/>
    <property type="project" value="InterPro"/>
</dbReference>
<dbReference type="InterPro" id="IPR052354">
    <property type="entry name" value="Cell_Wall_Dynamics_Protein"/>
</dbReference>
<dbReference type="Pfam" id="PF00182">
    <property type="entry name" value="Glyco_hydro_19"/>
    <property type="match status" value="1"/>
</dbReference>
<evidence type="ECO:0000259" key="1">
    <source>
        <dbReference type="Pfam" id="PF00182"/>
    </source>
</evidence>
<sequence length="219" mass="24045">MHELSTTELAAMLTTSDADTRAQLWTEPLNNGMRACAIDSVTRQAAFLAQVLLESSELRQLQEFLSYSPQRLRQVWPQRFPTDQIAEQYGHNPQKLANKVYAQRMGNGDEASGDGWAYRGRGLIQLTGRDNYAHFSAAMGCDALAHPDLLQEPAGAALSAAWFWRAHGLNELADSTVQAGGDAHFSEITRRINGGLNGLAQRRAYWERACKILGVGAAA</sequence>
<reference evidence="2 3" key="1">
    <citation type="submission" date="2019-10" db="EMBL/GenBank/DDBJ databases">
        <title>Three novel species isolated from a subtropical stream in China.</title>
        <authorList>
            <person name="Lu H."/>
        </authorList>
    </citation>
    <scope>NUCLEOTIDE SEQUENCE [LARGE SCALE GENOMIC DNA]</scope>
    <source>
        <strain evidence="2 3">FT13W</strain>
    </source>
</reference>
<gene>
    <name evidence="2" type="ORF">GCN75_27400</name>
</gene>
<dbReference type="InterPro" id="IPR023346">
    <property type="entry name" value="Lysozyme-like_dom_sf"/>
</dbReference>
<dbReference type="SUPFAM" id="SSF53955">
    <property type="entry name" value="Lysozyme-like"/>
    <property type="match status" value="1"/>
</dbReference>
<dbReference type="GO" id="GO:0006032">
    <property type="term" value="P:chitin catabolic process"/>
    <property type="evidence" value="ECO:0007669"/>
    <property type="project" value="InterPro"/>
</dbReference>
<dbReference type="RefSeq" id="WP_152285166.1">
    <property type="nucleotide sequence ID" value="NZ_WFLI01000058.1"/>
</dbReference>
<protein>
    <submittedName>
        <fullName evidence="2">Glycoside hydrolase family 19 protein</fullName>
    </submittedName>
</protein>
<dbReference type="AlphaFoldDB" id="A0A6I1HL06"/>
<comment type="caution">
    <text evidence="2">The sequence shown here is derived from an EMBL/GenBank/DDBJ whole genome shotgun (WGS) entry which is preliminary data.</text>
</comment>
<dbReference type="InterPro" id="IPR000726">
    <property type="entry name" value="Glyco_hydro_19_cat"/>
</dbReference>
<evidence type="ECO:0000313" key="3">
    <source>
        <dbReference type="Proteomes" id="UP000468717"/>
    </source>
</evidence>
<dbReference type="GO" id="GO:0016998">
    <property type="term" value="P:cell wall macromolecule catabolic process"/>
    <property type="evidence" value="ECO:0007669"/>
    <property type="project" value="InterPro"/>
</dbReference>
<dbReference type="Proteomes" id="UP000468717">
    <property type="component" value="Unassembled WGS sequence"/>
</dbReference>
<dbReference type="EMBL" id="WFLI01000058">
    <property type="protein sequence ID" value="KAB8058700.1"/>
    <property type="molecule type" value="Genomic_DNA"/>
</dbReference>
<evidence type="ECO:0000313" key="2">
    <source>
        <dbReference type="EMBL" id="KAB8058700.1"/>
    </source>
</evidence>
<feature type="domain" description="Glycoside hydrolase family 19 catalytic" evidence="1">
    <location>
        <begin position="88"/>
        <end position="170"/>
    </location>
</feature>
<dbReference type="Gene3D" id="1.10.530.10">
    <property type="match status" value="1"/>
</dbReference>
<accession>A0A6I1HL06</accession>